<reference evidence="1" key="1">
    <citation type="journal article" date="2021" name="Open Biol.">
        <title>Shared evolutionary footprints suggest mitochondrial oxidative damage underlies multiple complex I losses in fungi.</title>
        <authorList>
            <person name="Schikora-Tamarit M.A."/>
            <person name="Marcet-Houben M."/>
            <person name="Nosek J."/>
            <person name="Gabaldon T."/>
        </authorList>
    </citation>
    <scope>NUCLEOTIDE SEQUENCE</scope>
    <source>
        <strain evidence="1">CBS2887</strain>
    </source>
</reference>
<dbReference type="Pfam" id="PF11927">
    <property type="entry name" value="HODM_asu-like"/>
    <property type="match status" value="1"/>
</dbReference>
<dbReference type="Proteomes" id="UP000774326">
    <property type="component" value="Unassembled WGS sequence"/>
</dbReference>
<dbReference type="EMBL" id="JAEUBG010000861">
    <property type="protein sequence ID" value="KAH3687381.1"/>
    <property type="molecule type" value="Genomic_DNA"/>
</dbReference>
<gene>
    <name evidence="1" type="ORF">WICPIJ_001658</name>
</gene>
<organism evidence="1 2">
    <name type="scientific">Wickerhamomyces pijperi</name>
    <name type="common">Yeast</name>
    <name type="synonym">Pichia pijperi</name>
    <dbReference type="NCBI Taxonomy" id="599730"/>
    <lineage>
        <taxon>Eukaryota</taxon>
        <taxon>Fungi</taxon>
        <taxon>Dikarya</taxon>
        <taxon>Ascomycota</taxon>
        <taxon>Saccharomycotina</taxon>
        <taxon>Saccharomycetes</taxon>
        <taxon>Phaffomycetales</taxon>
        <taxon>Wickerhamomycetaceae</taxon>
        <taxon>Wickerhamomyces</taxon>
    </lineage>
</organism>
<dbReference type="InterPro" id="IPR021848">
    <property type="entry name" value="HODM_asu-like"/>
</dbReference>
<accession>A0A9P8TQY4</accession>
<evidence type="ECO:0000313" key="2">
    <source>
        <dbReference type="Proteomes" id="UP000774326"/>
    </source>
</evidence>
<sequence>MPVLSESTVLPVGVDLLFSKFITLPLLGLLSYFIYTKTPTSSLKSGQQIKEPVVKKTTKEYLVPTKEPEFQYSTLDIQPVGTDFNWSVTPPIKYRPFKKGEYKLVMGINNIPNEEWLLMEDTYSDFTNLKKSFCEDPEISKHINYLPEDDDNSVLAMKEYYEAVVDFMLKRYPMYFSKVAKDGVMMLYNSVNDDFIEFDPEDVQPVSKLVTNLARTIEEDFIILYPDSQDLEGEYLWKGGHVGFASGFYPSNLFNKPLTDIHAKVPEYKTKLRPSMNKFFDKVKTGVFVRRNNWSLQVDPRLLIFAGKKGLEGATITSLDPGSLDYKREVFFRSERQALTRLHRTKAIVFTIRTYMTCLQDIRDEGLGDELIGGITGMQEILGIYKNRPKWGDAAVEFLRGNTDGTDKPWIQKYVDVPEQQG</sequence>
<proteinExistence type="predicted"/>
<reference evidence="1" key="2">
    <citation type="submission" date="2021-01" db="EMBL/GenBank/DDBJ databases">
        <authorList>
            <person name="Schikora-Tamarit M.A."/>
        </authorList>
    </citation>
    <scope>NUCLEOTIDE SEQUENCE</scope>
    <source>
        <strain evidence="1">CBS2887</strain>
    </source>
</reference>
<name>A0A9P8TQY4_WICPI</name>
<dbReference type="AlphaFoldDB" id="A0A9P8TQY4"/>
<comment type="caution">
    <text evidence="1">The sequence shown here is derived from an EMBL/GenBank/DDBJ whole genome shotgun (WGS) entry which is preliminary data.</text>
</comment>
<keyword evidence="2" id="KW-1185">Reference proteome</keyword>
<protein>
    <submittedName>
        <fullName evidence="1">Uncharacterized protein</fullName>
    </submittedName>
</protein>
<evidence type="ECO:0000313" key="1">
    <source>
        <dbReference type="EMBL" id="KAH3687381.1"/>
    </source>
</evidence>
<dbReference type="OrthoDB" id="5043642at2759"/>